<dbReference type="SUPFAM" id="SSF57903">
    <property type="entry name" value="FYVE/PHD zinc finger"/>
    <property type="match status" value="1"/>
</dbReference>
<gene>
    <name evidence="3" type="primary">HaV53_ORF180</name>
</gene>
<dbReference type="PROSITE" id="PS50089">
    <property type="entry name" value="ZF_RING_2"/>
    <property type="match status" value="1"/>
</dbReference>
<evidence type="ECO:0000313" key="4">
    <source>
        <dbReference type="Proteomes" id="UP000232488"/>
    </source>
</evidence>
<dbReference type="GO" id="GO:0008270">
    <property type="term" value="F:zinc ion binding"/>
    <property type="evidence" value="ECO:0007669"/>
    <property type="project" value="UniProtKB-KW"/>
</dbReference>
<keyword evidence="1" id="KW-0863">Zinc-finger</keyword>
<dbReference type="RefSeq" id="YP_009507577.1">
    <property type="nucleotide sequence ID" value="NC_038553.1"/>
</dbReference>
<proteinExistence type="predicted"/>
<feature type="domain" description="RING-type" evidence="2">
    <location>
        <begin position="173"/>
        <end position="214"/>
    </location>
</feature>
<keyword evidence="1" id="KW-0862">Zinc</keyword>
<keyword evidence="4" id="KW-1185">Reference proteome</keyword>
<dbReference type="InterPro" id="IPR011011">
    <property type="entry name" value="Znf_FYVE_PHD"/>
</dbReference>
<sequence>MLQDAIIDTNIEKNSKEYHKINNETMFFLSNKYYVLYEMKKLKYNQKLKMSNISINLNRTKAIVNFYRLRNYISLKNIQNTMYVLKQDFNILTYSNMSNDYELTINGAAYLLLHEGYHENSIDIVVHNMRESNDKARIFTIELPCYEILELPTISRILNTHIDEITKNNNFMCEICYKRYYRNQDDIVYCNNCGKYIDGRCYNRLLTSDCPFCRSNPSLKINALMACYINMENTMFKEVVDMYDIMFTKFKNKYSEQVNENEDSVDLYSIYKNIEINIHNDFE</sequence>
<dbReference type="InterPro" id="IPR013083">
    <property type="entry name" value="Znf_RING/FYVE/PHD"/>
</dbReference>
<protein>
    <recommendedName>
        <fullName evidence="2">RING-type domain-containing protein</fullName>
    </recommendedName>
</protein>
<accession>A0A1C9C5E9</accession>
<organismHost>
    <name type="scientific">Heterosigma akashiwo</name>
    <name type="common">Chromophytic alga</name>
    <name type="synonym">Heterosigma carterae</name>
    <dbReference type="NCBI Taxonomy" id="2829"/>
</organismHost>
<dbReference type="InterPro" id="IPR001841">
    <property type="entry name" value="Znf_RING"/>
</dbReference>
<reference evidence="3 4" key="1">
    <citation type="submission" date="2016-03" db="EMBL/GenBank/DDBJ databases">
        <title>Genome sequences of a Phycodnavirus, Heterosigma akashiwo virus strain 53.</title>
        <authorList>
            <person name="Ueki S."/>
            <person name="Ogura Y."/>
            <person name="Hayashi T."/>
        </authorList>
    </citation>
    <scope>NUCLEOTIDE SEQUENCE [LARGE SCALE GENOMIC DNA]</scope>
    <source>
        <strain evidence="3">HaV53</strain>
    </source>
</reference>
<evidence type="ECO:0000256" key="1">
    <source>
        <dbReference type="PROSITE-ProRule" id="PRU00175"/>
    </source>
</evidence>
<keyword evidence="1" id="KW-0479">Metal-binding</keyword>
<dbReference type="KEGG" id="vg:37618561"/>
<dbReference type="GeneID" id="37618561"/>
<dbReference type="Gene3D" id="3.30.40.10">
    <property type="entry name" value="Zinc/RING finger domain, C3HC4 (zinc finger)"/>
    <property type="match status" value="1"/>
</dbReference>
<dbReference type="Proteomes" id="UP000232488">
    <property type="component" value="Segment"/>
</dbReference>
<evidence type="ECO:0000259" key="2">
    <source>
        <dbReference type="PROSITE" id="PS50089"/>
    </source>
</evidence>
<organism evidence="3 4">
    <name type="scientific">Heterosigma akashiwo virus 01</name>
    <name type="common">HaV01</name>
    <dbReference type="NCBI Taxonomy" id="97195"/>
    <lineage>
        <taxon>Viruses</taxon>
        <taxon>Varidnaviria</taxon>
        <taxon>Bamfordvirae</taxon>
        <taxon>Nucleocytoviricota</taxon>
        <taxon>Megaviricetes</taxon>
        <taxon>Algavirales</taxon>
        <taxon>Phycodnaviridae</taxon>
        <taxon>Raphidovirus</taxon>
        <taxon>Raphidovirus japonicum</taxon>
    </lineage>
</organism>
<dbReference type="EMBL" id="KX008963">
    <property type="protein sequence ID" value="AOM63511.1"/>
    <property type="molecule type" value="Genomic_DNA"/>
</dbReference>
<evidence type="ECO:0000313" key="3">
    <source>
        <dbReference type="EMBL" id="AOM63511.1"/>
    </source>
</evidence>
<name>A0A1C9C5E9_HAV01</name>